<dbReference type="GO" id="GO:0003899">
    <property type="term" value="F:DNA-directed RNA polymerase activity"/>
    <property type="evidence" value="ECO:0007669"/>
    <property type="project" value="InterPro"/>
</dbReference>
<dbReference type="GO" id="GO:0006351">
    <property type="term" value="P:DNA-templated transcription"/>
    <property type="evidence" value="ECO:0007669"/>
    <property type="project" value="InterPro"/>
</dbReference>
<evidence type="ECO:0000256" key="5">
    <source>
        <dbReference type="ARBA" id="ARBA00023242"/>
    </source>
</evidence>
<keyword evidence="12" id="KW-1185">Reference proteome</keyword>
<dbReference type="Proteomes" id="UP000677228">
    <property type="component" value="Unassembled WGS sequence"/>
</dbReference>
<dbReference type="InterPro" id="IPR036643">
    <property type="entry name" value="RNApol_insert_sf"/>
</dbReference>
<dbReference type="Gene3D" id="3.30.1360.10">
    <property type="entry name" value="RNA polymerase, RBP11-like subunit"/>
    <property type="match status" value="1"/>
</dbReference>
<dbReference type="GO" id="GO:0005666">
    <property type="term" value="C:RNA polymerase III complex"/>
    <property type="evidence" value="ECO:0007669"/>
    <property type="project" value="TreeGrafter"/>
</dbReference>
<dbReference type="SUPFAM" id="SSF55257">
    <property type="entry name" value="RBP11-like subunits of RNA polymerase"/>
    <property type="match status" value="1"/>
</dbReference>
<accession>A0A813UBG2</accession>
<comment type="similarity">
    <text evidence="6">Belongs to the archaeal Rpo3/eukaryotic RPB3 RNA polymerase subunit family.</text>
</comment>
<dbReference type="Proteomes" id="UP000663829">
    <property type="component" value="Unassembled WGS sequence"/>
</dbReference>
<evidence type="ECO:0000256" key="3">
    <source>
        <dbReference type="ARBA" id="ARBA00022478"/>
    </source>
</evidence>
<dbReference type="NCBIfam" id="NF001988">
    <property type="entry name" value="PRK00783.1"/>
    <property type="match status" value="1"/>
</dbReference>
<protein>
    <recommendedName>
        <fullName evidence="2">DNA-directed RNA polymerases I and III subunit RPAC1</fullName>
    </recommendedName>
</protein>
<dbReference type="FunFam" id="2.170.120.12:FF:000003">
    <property type="entry name" value="Dna-directed rna polymerases i and iii subunit"/>
    <property type="match status" value="1"/>
</dbReference>
<evidence type="ECO:0000256" key="6">
    <source>
        <dbReference type="ARBA" id="ARBA00025804"/>
    </source>
</evidence>
<dbReference type="InterPro" id="IPR036603">
    <property type="entry name" value="RBP11-like"/>
</dbReference>
<evidence type="ECO:0000313" key="9">
    <source>
        <dbReference type="EMBL" id="CAF0821404.1"/>
    </source>
</evidence>
<gene>
    <name evidence="9" type="ORF">GPM918_LOCUS4564</name>
    <name evidence="8" type="ORF">OVA965_LOCUS1452</name>
    <name evidence="11" type="ORF">SRO942_LOCUS4565</name>
    <name evidence="10" type="ORF">TMI583_LOCUS1453</name>
</gene>
<evidence type="ECO:0000313" key="10">
    <source>
        <dbReference type="EMBL" id="CAF3518737.1"/>
    </source>
</evidence>
<comment type="caution">
    <text evidence="9">The sequence shown here is derived from an EMBL/GenBank/DDBJ whole genome shotgun (WGS) entry which is preliminary data.</text>
</comment>
<evidence type="ECO:0000256" key="2">
    <source>
        <dbReference type="ARBA" id="ARBA00022083"/>
    </source>
</evidence>
<dbReference type="SUPFAM" id="SSF56553">
    <property type="entry name" value="Insert subdomain of RNA polymerase alpha subunit"/>
    <property type="match status" value="1"/>
</dbReference>
<evidence type="ECO:0000256" key="4">
    <source>
        <dbReference type="ARBA" id="ARBA00023163"/>
    </source>
</evidence>
<dbReference type="InterPro" id="IPR050518">
    <property type="entry name" value="Rpo3/RPB3_RNA_Pol_subunit"/>
</dbReference>
<comment type="subcellular location">
    <subcellularLocation>
        <location evidence="1">Nucleus</location>
    </subcellularLocation>
</comment>
<dbReference type="GO" id="GO:0046983">
    <property type="term" value="F:protein dimerization activity"/>
    <property type="evidence" value="ECO:0007669"/>
    <property type="project" value="InterPro"/>
</dbReference>
<dbReference type="Pfam" id="PF01000">
    <property type="entry name" value="RNA_pol_A_bac"/>
    <property type="match status" value="1"/>
</dbReference>
<dbReference type="PANTHER" id="PTHR11800">
    <property type="entry name" value="DNA-DIRECTED RNA POLYMERASE"/>
    <property type="match status" value="1"/>
</dbReference>
<keyword evidence="4" id="KW-0804">Transcription</keyword>
<evidence type="ECO:0000313" key="8">
    <source>
        <dbReference type="EMBL" id="CAF0741245.1"/>
    </source>
</evidence>
<feature type="domain" description="DNA-directed RNA polymerase RpoA/D/Rpb3-type" evidence="7">
    <location>
        <begin position="57"/>
        <end position="337"/>
    </location>
</feature>
<dbReference type="InterPro" id="IPR011263">
    <property type="entry name" value="DNA-dir_RNA_pol_RpoA/D/Rpb3"/>
</dbReference>
<dbReference type="OrthoDB" id="270173at2759"/>
<proteinExistence type="inferred from homology"/>
<name>A0A813UBG2_9BILA</name>
<sequence length="346" mass="39199">MSSLDEIRSRVKLEETEVSNTTSTNFPGNYPGYDDQLNLDSFRDNLTINIAKLDDDSTEFDMIGIDAALANAFRRILIAELASMAIEKVHIHENSSVLPDDVLAHRLGLIPLKADARNFEYRQPGDTKDHEDNTLVFKLKIICKKNPKAIENNIEPKNLYINSNVYTEHMEWIPIGNQATKYTANDVGPVANDILIVKLRPGQELDLKLVCVKGIGRDHAKFSPVCTASYRLMPEIILKEPIENEDADKLQQCFTSGVIEIKEQKNGQRRAVVSKPRLDLCSREALRYPELKDRIQLNKIRDHFIFSIESVGAVKPNMLFVESIKLLMDKCEHLLNEIDGNPLQST</sequence>
<dbReference type="EMBL" id="CAJNOK010000268">
    <property type="protein sequence ID" value="CAF0741245.1"/>
    <property type="molecule type" value="Genomic_DNA"/>
</dbReference>
<dbReference type="InterPro" id="IPR033901">
    <property type="entry name" value="RNAPI/III_AC40"/>
</dbReference>
<dbReference type="PANTHER" id="PTHR11800:SF13">
    <property type="entry name" value="DNA-DIRECTED RNA POLYMERASES I AND III SUBUNIT RPAC1"/>
    <property type="match status" value="1"/>
</dbReference>
<dbReference type="Proteomes" id="UP000681722">
    <property type="component" value="Unassembled WGS sequence"/>
</dbReference>
<dbReference type="SMART" id="SM00662">
    <property type="entry name" value="RPOLD"/>
    <property type="match status" value="1"/>
</dbReference>
<dbReference type="Proteomes" id="UP000682733">
    <property type="component" value="Unassembled WGS sequence"/>
</dbReference>
<dbReference type="InterPro" id="IPR022842">
    <property type="entry name" value="RNAP_Rpo3/Rpb3/RPAC1"/>
</dbReference>
<dbReference type="HAMAP" id="MF_00320">
    <property type="entry name" value="RNApol_arch_Rpo3"/>
    <property type="match status" value="1"/>
</dbReference>
<keyword evidence="5" id="KW-0539">Nucleus</keyword>
<evidence type="ECO:0000256" key="1">
    <source>
        <dbReference type="ARBA" id="ARBA00004123"/>
    </source>
</evidence>
<keyword evidence="3" id="KW-0240">DNA-directed RNA polymerase</keyword>
<dbReference type="Pfam" id="PF01193">
    <property type="entry name" value="RNA_pol_L"/>
    <property type="match status" value="1"/>
</dbReference>
<dbReference type="EMBL" id="CAJOBC010000620">
    <property type="protein sequence ID" value="CAF3607848.1"/>
    <property type="molecule type" value="Genomic_DNA"/>
</dbReference>
<dbReference type="GO" id="GO:0005736">
    <property type="term" value="C:RNA polymerase I complex"/>
    <property type="evidence" value="ECO:0007669"/>
    <property type="project" value="TreeGrafter"/>
</dbReference>
<dbReference type="CDD" id="cd07032">
    <property type="entry name" value="RNAP_I_II_AC40"/>
    <property type="match status" value="1"/>
</dbReference>
<organism evidence="9 12">
    <name type="scientific">Didymodactylos carnosus</name>
    <dbReference type="NCBI Taxonomy" id="1234261"/>
    <lineage>
        <taxon>Eukaryota</taxon>
        <taxon>Metazoa</taxon>
        <taxon>Spiralia</taxon>
        <taxon>Gnathifera</taxon>
        <taxon>Rotifera</taxon>
        <taxon>Eurotatoria</taxon>
        <taxon>Bdelloidea</taxon>
        <taxon>Philodinida</taxon>
        <taxon>Philodinidae</taxon>
        <taxon>Didymodactylos</taxon>
    </lineage>
</organism>
<dbReference type="AlphaFoldDB" id="A0A813UBG2"/>
<evidence type="ECO:0000259" key="7">
    <source>
        <dbReference type="SMART" id="SM00662"/>
    </source>
</evidence>
<dbReference type="InterPro" id="IPR011262">
    <property type="entry name" value="DNA-dir_RNA_pol_insert"/>
</dbReference>
<evidence type="ECO:0000313" key="12">
    <source>
        <dbReference type="Proteomes" id="UP000663829"/>
    </source>
</evidence>
<evidence type="ECO:0000313" key="11">
    <source>
        <dbReference type="EMBL" id="CAF3607848.1"/>
    </source>
</evidence>
<dbReference type="EMBL" id="CAJOBA010000268">
    <property type="protein sequence ID" value="CAF3518737.1"/>
    <property type="molecule type" value="Genomic_DNA"/>
</dbReference>
<reference evidence="9" key="1">
    <citation type="submission" date="2021-02" db="EMBL/GenBank/DDBJ databases">
        <authorList>
            <person name="Nowell W R."/>
        </authorList>
    </citation>
    <scope>NUCLEOTIDE SEQUENCE</scope>
</reference>
<dbReference type="Gene3D" id="2.170.120.12">
    <property type="entry name" value="DNA-directed RNA polymerase, insert domain"/>
    <property type="match status" value="1"/>
</dbReference>
<dbReference type="EMBL" id="CAJNOQ010000620">
    <property type="protein sequence ID" value="CAF0821404.1"/>
    <property type="molecule type" value="Genomic_DNA"/>
</dbReference>